<gene>
    <name evidence="2" type="ORF">C5167_014769</name>
</gene>
<feature type="signal peptide" evidence="1">
    <location>
        <begin position="1"/>
        <end position="19"/>
    </location>
</feature>
<keyword evidence="1" id="KW-0732">Signal</keyword>
<evidence type="ECO:0008006" key="4">
    <source>
        <dbReference type="Google" id="ProtNLM"/>
    </source>
</evidence>
<evidence type="ECO:0000313" key="2">
    <source>
        <dbReference type="EMBL" id="RZC55905.1"/>
    </source>
</evidence>
<reference evidence="2 3" key="1">
    <citation type="journal article" date="2018" name="Science">
        <title>The opium poppy genome and morphinan production.</title>
        <authorList>
            <person name="Guo L."/>
            <person name="Winzer T."/>
            <person name="Yang X."/>
            <person name="Li Y."/>
            <person name="Ning Z."/>
            <person name="He Z."/>
            <person name="Teodor R."/>
            <person name="Lu Y."/>
            <person name="Bowser T.A."/>
            <person name="Graham I.A."/>
            <person name="Ye K."/>
        </authorList>
    </citation>
    <scope>NUCLEOTIDE SEQUENCE [LARGE SCALE GENOMIC DNA]</scope>
    <source>
        <strain evidence="3">cv. HN1</strain>
        <tissue evidence="2">Leaves</tissue>
    </source>
</reference>
<dbReference type="Gramene" id="RZC55905">
    <property type="protein sequence ID" value="RZC55905"/>
    <property type="gene ID" value="C5167_014769"/>
</dbReference>
<accession>A0A4Y7J8G5</accession>
<protein>
    <recommendedName>
        <fullName evidence="4">Knottin scorpion toxin-like domain-containing protein</fullName>
    </recommendedName>
</protein>
<sequence>MAKINIFLCSLIFLIVVSSLVPNGSLTKSKEFKSGADSCKRWCNSYCGGNGEEGEGKCANNVCQCCIIIKVPS</sequence>
<proteinExistence type="predicted"/>
<dbReference type="Proteomes" id="UP000316621">
    <property type="component" value="Chromosome 3"/>
</dbReference>
<organism evidence="2 3">
    <name type="scientific">Papaver somniferum</name>
    <name type="common">Opium poppy</name>
    <dbReference type="NCBI Taxonomy" id="3469"/>
    <lineage>
        <taxon>Eukaryota</taxon>
        <taxon>Viridiplantae</taxon>
        <taxon>Streptophyta</taxon>
        <taxon>Embryophyta</taxon>
        <taxon>Tracheophyta</taxon>
        <taxon>Spermatophyta</taxon>
        <taxon>Magnoliopsida</taxon>
        <taxon>Ranunculales</taxon>
        <taxon>Papaveraceae</taxon>
        <taxon>Papaveroideae</taxon>
        <taxon>Papaver</taxon>
    </lineage>
</organism>
<keyword evidence="3" id="KW-1185">Reference proteome</keyword>
<evidence type="ECO:0000256" key="1">
    <source>
        <dbReference type="SAM" id="SignalP"/>
    </source>
</evidence>
<evidence type="ECO:0000313" key="3">
    <source>
        <dbReference type="Proteomes" id="UP000316621"/>
    </source>
</evidence>
<dbReference type="EMBL" id="CM010717">
    <property type="protein sequence ID" value="RZC55905.1"/>
    <property type="molecule type" value="Genomic_DNA"/>
</dbReference>
<dbReference type="AlphaFoldDB" id="A0A4Y7J8G5"/>
<feature type="chain" id="PRO_5021240308" description="Knottin scorpion toxin-like domain-containing protein" evidence="1">
    <location>
        <begin position="20"/>
        <end position="73"/>
    </location>
</feature>
<name>A0A4Y7J8G5_PAPSO</name>